<comment type="subcellular location">
    <subcellularLocation>
        <location evidence="1">Membrane</location>
        <topology evidence="1">Multi-pass membrane protein</topology>
    </subcellularLocation>
</comment>
<proteinExistence type="predicted"/>
<keyword evidence="4 5" id="KW-0472">Membrane</keyword>
<dbReference type="SUPFAM" id="SSF141322">
    <property type="entry name" value="NfeD domain-like"/>
    <property type="match status" value="1"/>
</dbReference>
<evidence type="ECO:0000256" key="5">
    <source>
        <dbReference type="SAM" id="Phobius"/>
    </source>
</evidence>
<evidence type="ECO:0000256" key="2">
    <source>
        <dbReference type="ARBA" id="ARBA00022692"/>
    </source>
</evidence>
<evidence type="ECO:0000256" key="4">
    <source>
        <dbReference type="ARBA" id="ARBA00023136"/>
    </source>
</evidence>
<evidence type="ECO:0000313" key="8">
    <source>
        <dbReference type="Proteomes" id="UP000838748"/>
    </source>
</evidence>
<dbReference type="InterPro" id="IPR002810">
    <property type="entry name" value="NfeD-like_C"/>
</dbReference>
<keyword evidence="2 5" id="KW-0812">Transmembrane</keyword>
<reference evidence="7" key="1">
    <citation type="submission" date="2021-11" db="EMBL/GenBank/DDBJ databases">
        <authorList>
            <person name="Rodrigo-Torres L."/>
            <person name="Arahal R. D."/>
            <person name="Lucena T."/>
        </authorList>
    </citation>
    <scope>NUCLEOTIDE SEQUENCE</scope>
    <source>
        <strain evidence="7">CECT 7928</strain>
    </source>
</reference>
<name>A0ABN8E1W8_9VIBR</name>
<dbReference type="RefSeq" id="WP_237361167.1">
    <property type="nucleotide sequence ID" value="NZ_CAKLDM010000002.1"/>
</dbReference>
<comment type="caution">
    <text evidence="7">The sequence shown here is derived from an EMBL/GenBank/DDBJ whole genome shotgun (WGS) entry which is preliminary data.</text>
</comment>
<feature type="domain" description="NfeD-like C-terminal" evidence="6">
    <location>
        <begin position="93"/>
        <end position="146"/>
    </location>
</feature>
<keyword evidence="8" id="KW-1185">Reference proteome</keyword>
<evidence type="ECO:0000259" key="6">
    <source>
        <dbReference type="Pfam" id="PF01957"/>
    </source>
</evidence>
<sequence length="152" mass="17157">MIELLGNLNHWHWLAFGFALLAVEVLGTAGYFLWLGISAVVVGIIMALVPLDWQIQWITFGLLSLITTWLWWRKQKQNDATSDEQRDLNQKQKQLIGKTIILDEDLEEGRGRIKIGDTTWPASSEEFLAAGTKVKVDSVDGITLIIVSHNNE</sequence>
<dbReference type="PANTHER" id="PTHR33507">
    <property type="entry name" value="INNER MEMBRANE PROTEIN YBBJ"/>
    <property type="match status" value="1"/>
</dbReference>
<dbReference type="Proteomes" id="UP000838748">
    <property type="component" value="Unassembled WGS sequence"/>
</dbReference>
<evidence type="ECO:0000256" key="3">
    <source>
        <dbReference type="ARBA" id="ARBA00022989"/>
    </source>
</evidence>
<feature type="transmembrane region" description="Helical" evidence="5">
    <location>
        <begin position="12"/>
        <end position="34"/>
    </location>
</feature>
<dbReference type="InterPro" id="IPR012340">
    <property type="entry name" value="NA-bd_OB-fold"/>
</dbReference>
<dbReference type="InterPro" id="IPR052165">
    <property type="entry name" value="Membrane_assoc_protease"/>
</dbReference>
<dbReference type="PANTHER" id="PTHR33507:SF3">
    <property type="entry name" value="INNER MEMBRANE PROTEIN YBBJ"/>
    <property type="match status" value="1"/>
</dbReference>
<organism evidence="7 8">
    <name type="scientific">Vibrio marisflavi CECT 7928</name>
    <dbReference type="NCBI Taxonomy" id="634439"/>
    <lineage>
        <taxon>Bacteria</taxon>
        <taxon>Pseudomonadati</taxon>
        <taxon>Pseudomonadota</taxon>
        <taxon>Gammaproteobacteria</taxon>
        <taxon>Vibrionales</taxon>
        <taxon>Vibrionaceae</taxon>
        <taxon>Vibrio</taxon>
    </lineage>
</organism>
<gene>
    <name evidence="7" type="primary">ybbJ</name>
    <name evidence="7" type="ORF">VMF7928_01841</name>
</gene>
<dbReference type="Gene3D" id="2.40.50.140">
    <property type="entry name" value="Nucleic acid-binding proteins"/>
    <property type="match status" value="1"/>
</dbReference>
<feature type="transmembrane region" description="Helical" evidence="5">
    <location>
        <begin position="54"/>
        <end position="72"/>
    </location>
</feature>
<dbReference type="EMBL" id="CAKLDM010000002">
    <property type="protein sequence ID" value="CAH0539015.1"/>
    <property type="molecule type" value="Genomic_DNA"/>
</dbReference>
<keyword evidence="3 5" id="KW-1133">Transmembrane helix</keyword>
<dbReference type="Pfam" id="PF01957">
    <property type="entry name" value="NfeD"/>
    <property type="match status" value="1"/>
</dbReference>
<protein>
    <submittedName>
        <fullName evidence="7">Inner membrane protein YbbJ</fullName>
    </submittedName>
</protein>
<evidence type="ECO:0000256" key="1">
    <source>
        <dbReference type="ARBA" id="ARBA00004141"/>
    </source>
</evidence>
<evidence type="ECO:0000313" key="7">
    <source>
        <dbReference type="EMBL" id="CAH0539015.1"/>
    </source>
</evidence>
<accession>A0ABN8E1W8</accession>